<evidence type="ECO:0000256" key="1">
    <source>
        <dbReference type="SAM" id="MobiDB-lite"/>
    </source>
</evidence>
<dbReference type="AlphaFoldDB" id="A0A9R1X3J2"/>
<dbReference type="PANTHER" id="PTHR45463:SF8">
    <property type="entry name" value="OS09G0392200 PROTEIN"/>
    <property type="match status" value="1"/>
</dbReference>
<dbReference type="Pfam" id="PF00646">
    <property type="entry name" value="F-box"/>
    <property type="match status" value="1"/>
</dbReference>
<gene>
    <name evidence="4" type="ORF">LSAT_V11C700345200</name>
</gene>
<evidence type="ECO:0000259" key="2">
    <source>
        <dbReference type="Pfam" id="PF00646"/>
    </source>
</evidence>
<evidence type="ECO:0000259" key="3">
    <source>
        <dbReference type="Pfam" id="PF03478"/>
    </source>
</evidence>
<organism evidence="4 5">
    <name type="scientific">Lactuca sativa</name>
    <name type="common">Garden lettuce</name>
    <dbReference type="NCBI Taxonomy" id="4236"/>
    <lineage>
        <taxon>Eukaryota</taxon>
        <taxon>Viridiplantae</taxon>
        <taxon>Streptophyta</taxon>
        <taxon>Embryophyta</taxon>
        <taxon>Tracheophyta</taxon>
        <taxon>Spermatophyta</taxon>
        <taxon>Magnoliopsida</taxon>
        <taxon>eudicotyledons</taxon>
        <taxon>Gunneridae</taxon>
        <taxon>Pentapetalae</taxon>
        <taxon>asterids</taxon>
        <taxon>campanulids</taxon>
        <taxon>Asterales</taxon>
        <taxon>Asteraceae</taxon>
        <taxon>Cichorioideae</taxon>
        <taxon>Cichorieae</taxon>
        <taxon>Lactucinae</taxon>
        <taxon>Lactuca</taxon>
    </lineage>
</organism>
<sequence length="666" mass="76888">MNKPKKTTRNQNHDDASSEKRVKTCGNGGWGHWSDLNHQLLFVVMMQLGFFDYLSFRGVCKSWRSFAISNKKPFMDSKQPMTLHVTWRSYKKPCYLEDFEGKKFKTILPRFAGGVCVGLTSGYLIFFARTSREFWLVNPITRHQLHFPDFPTEFNYPSELDVKGILVFSRSLHRWVFLVIRKFWSKIWFSVAGEGDWDSACFTDLSFTDLRAFKGMIYTLNFNRSSNSHELHELRLNPEPELTLVETKNSLKSPRFHEMEVVSSGENFYVMDCLRPKDNPNDIYRFQELDFDEMKWVTREKTVGENASFLSNLKHGVAVTSLFWGSGGQCLLLGHNAGDKLKLMVAERPNSFTTHMWYFPHECLNIDRYHCPHMMSTGLARTRSMASRKNQNRDDDASSTMKRFKTCDNGDAGTLKELRQFKTILPHFDGGVYVGLTCGYLIFYPMSSGLRHEFYFPNFPITNPFHMNDRYGMKDARGILVYSLSICGWVFLVIPVCSTEMWFSIADSGVWNNLFITSLFTDICAFKGKIYTLNRNFNNLLYELRLNSLKPSRYSQLGSSGDNICVMDCVQPNGNIYIMGPIQKKSELDCGEMKWVSHEKTVGEYASFLSNLKYGVVEKRVWGENHGQGHNMGDILKVIEVEKASSFNANTWYFPHECLNVDLVND</sequence>
<name>A0A9R1X3J2_LACSA</name>
<dbReference type="EMBL" id="NBSK02000007">
    <property type="protein sequence ID" value="KAJ0194807.1"/>
    <property type="molecule type" value="Genomic_DNA"/>
</dbReference>
<keyword evidence="5" id="KW-1185">Reference proteome</keyword>
<feature type="region of interest" description="Disordered" evidence="1">
    <location>
        <begin position="382"/>
        <end position="402"/>
    </location>
</feature>
<protein>
    <recommendedName>
        <fullName evidence="6">F-box domain-containing protein</fullName>
    </recommendedName>
</protein>
<dbReference type="InterPro" id="IPR001810">
    <property type="entry name" value="F-box_dom"/>
</dbReference>
<evidence type="ECO:0000313" key="4">
    <source>
        <dbReference type="EMBL" id="KAJ0194807.1"/>
    </source>
</evidence>
<comment type="caution">
    <text evidence="4">The sequence shown here is derived from an EMBL/GenBank/DDBJ whole genome shotgun (WGS) entry which is preliminary data.</text>
</comment>
<evidence type="ECO:0000313" key="5">
    <source>
        <dbReference type="Proteomes" id="UP000235145"/>
    </source>
</evidence>
<dbReference type="InterPro" id="IPR036047">
    <property type="entry name" value="F-box-like_dom_sf"/>
</dbReference>
<dbReference type="InterPro" id="IPR005174">
    <property type="entry name" value="KIB1-4_b-propeller"/>
</dbReference>
<evidence type="ECO:0008006" key="6">
    <source>
        <dbReference type="Google" id="ProtNLM"/>
    </source>
</evidence>
<feature type="domain" description="F-box" evidence="2">
    <location>
        <begin position="33"/>
        <end position="71"/>
    </location>
</feature>
<reference evidence="4 5" key="1">
    <citation type="journal article" date="2017" name="Nat. Commun.">
        <title>Genome assembly with in vitro proximity ligation data and whole-genome triplication in lettuce.</title>
        <authorList>
            <person name="Reyes-Chin-Wo S."/>
            <person name="Wang Z."/>
            <person name="Yang X."/>
            <person name="Kozik A."/>
            <person name="Arikit S."/>
            <person name="Song C."/>
            <person name="Xia L."/>
            <person name="Froenicke L."/>
            <person name="Lavelle D.O."/>
            <person name="Truco M.J."/>
            <person name="Xia R."/>
            <person name="Zhu S."/>
            <person name="Xu C."/>
            <person name="Xu H."/>
            <person name="Xu X."/>
            <person name="Cox K."/>
            <person name="Korf I."/>
            <person name="Meyers B.C."/>
            <person name="Michelmore R.W."/>
        </authorList>
    </citation>
    <scope>NUCLEOTIDE SEQUENCE [LARGE SCALE GENOMIC DNA]</scope>
    <source>
        <strain evidence="5">cv. Salinas</strain>
        <tissue evidence="4">Seedlings</tissue>
    </source>
</reference>
<dbReference type="Pfam" id="PF03478">
    <property type="entry name" value="Beta-prop_KIB1-4"/>
    <property type="match status" value="1"/>
</dbReference>
<feature type="region of interest" description="Disordered" evidence="1">
    <location>
        <begin position="1"/>
        <end position="22"/>
    </location>
</feature>
<feature type="compositionally biased region" description="Basic and acidic residues" evidence="1">
    <location>
        <begin position="11"/>
        <end position="22"/>
    </location>
</feature>
<feature type="domain" description="KIB1-4 beta-propeller" evidence="3">
    <location>
        <begin position="102"/>
        <end position="313"/>
    </location>
</feature>
<dbReference type="SUPFAM" id="SSF81383">
    <property type="entry name" value="F-box domain"/>
    <property type="match status" value="1"/>
</dbReference>
<dbReference type="Proteomes" id="UP000235145">
    <property type="component" value="Unassembled WGS sequence"/>
</dbReference>
<proteinExistence type="predicted"/>
<accession>A0A9R1X3J2</accession>
<dbReference type="PANTHER" id="PTHR45463">
    <property type="entry name" value="OS09G0392200 PROTEIN"/>
    <property type="match status" value="1"/>
</dbReference>